<dbReference type="EMBL" id="LT837803">
    <property type="protein sequence ID" value="SMB24239.1"/>
    <property type="molecule type" value="Genomic_DNA"/>
</dbReference>
<dbReference type="AlphaFoldDB" id="A0A7Z7MV64"/>
<feature type="compositionally biased region" description="Polar residues" evidence="1">
    <location>
        <begin position="450"/>
        <end position="459"/>
    </location>
</feature>
<name>A0A7Z7MV64_9PROT</name>
<protein>
    <submittedName>
        <fullName evidence="2">Uncharacterized protein</fullName>
    </submittedName>
</protein>
<dbReference type="RefSeq" id="WP_172954996.1">
    <property type="nucleotide sequence ID" value="NZ_LT837803.1"/>
</dbReference>
<accession>A0A7Z7MV64</accession>
<dbReference type="Gene3D" id="2.60.120.200">
    <property type="match status" value="1"/>
</dbReference>
<evidence type="ECO:0000313" key="2">
    <source>
        <dbReference type="EMBL" id="SMB24239.1"/>
    </source>
</evidence>
<sequence length="713" mass="75320">MRRLRHRQAESGAALLAMLLILALFAVTYTVRFFQGTALAERNARLRIDHVALNHAREAVIGSAITYRDTHPNEVFGYLRCPDLTNEKGEAATPCGARDLSSLGRLPWKTLGLPALRDHAGECLWYAVAGRAKNNPKTTVFNWDTTGQFIVRDAAGNILAGASPHQRPLALILAPGFASGGQIRPNPSSASPASNPPSECGGSASAASYLESIGDAQGNIGIDITPITLSTAQTPAAPEAAGSSHNNDTATWITSDDLFQRIMRRHDFGRDIDVMLDDFAACLGNWPTADLPPTSATAKGLLDAATLCPPAALDQENNVRSNWEDQLLYARPAVAAQVHSDGNAYDGCAAILLFGGMRTARQSRADDGEKSNPAMYLEDGNAALFPTSGLYVGGHGFTPNDPSRELLRCIRGLPPHMQQISLAGNLDEFLVTGAGLEKKKDLPAAPANPATRSGRSSITVSSNDGLAAGCLWHPQPLPLAGRRWRIYYSFRFALSDTHATAANQTTADRGKGFTLQIVRGDRGVPDNCGALADMGVLGPADPRGASSLLIETDVHQDGAHNDPPGNHSAILLNGDLAHDTALGANCNGSVSGCRHTPASKFEDTPMATHNQRIEIHTGCDGNCSNCDPAAHGSGGRSHARIEVWIDCRQCQDIRADLPAGQAASLARCIALPDELETAHFGFTGGFLPAPAGATGNAAPRQAVSIGNFYLGVE</sequence>
<dbReference type="InterPro" id="IPR013320">
    <property type="entry name" value="ConA-like_dom_sf"/>
</dbReference>
<dbReference type="SUPFAM" id="SSF49899">
    <property type="entry name" value="Concanavalin A-like lectins/glucanases"/>
    <property type="match status" value="1"/>
</dbReference>
<feature type="region of interest" description="Disordered" evidence="1">
    <location>
        <begin position="440"/>
        <end position="459"/>
    </location>
</feature>
<feature type="compositionally biased region" description="Low complexity" evidence="1">
    <location>
        <begin position="185"/>
        <end position="198"/>
    </location>
</feature>
<proteinExistence type="predicted"/>
<evidence type="ECO:0000256" key="1">
    <source>
        <dbReference type="SAM" id="MobiDB-lite"/>
    </source>
</evidence>
<dbReference type="Proteomes" id="UP000242886">
    <property type="component" value="Chromosome SDENCHOL"/>
</dbReference>
<keyword evidence="3" id="KW-1185">Reference proteome</keyword>
<evidence type="ECO:0000313" key="3">
    <source>
        <dbReference type="Proteomes" id="UP000242886"/>
    </source>
</evidence>
<organism evidence="2 3">
    <name type="scientific">Sterolibacterium denitrificans</name>
    <dbReference type="NCBI Taxonomy" id="157592"/>
    <lineage>
        <taxon>Bacteria</taxon>
        <taxon>Pseudomonadati</taxon>
        <taxon>Pseudomonadota</taxon>
        <taxon>Betaproteobacteria</taxon>
        <taxon>Nitrosomonadales</taxon>
        <taxon>Sterolibacteriaceae</taxon>
        <taxon>Sterolibacterium</taxon>
    </lineage>
</organism>
<gene>
    <name evidence="2" type="ORF">SDENCHOL_11017</name>
</gene>
<reference evidence="2" key="1">
    <citation type="submission" date="2017-03" db="EMBL/GenBank/DDBJ databases">
        <authorList>
            <consortium name="AG Boll"/>
        </authorList>
    </citation>
    <scope>NUCLEOTIDE SEQUENCE [LARGE SCALE GENOMIC DNA]</scope>
    <source>
        <strain evidence="2">Chol</strain>
    </source>
</reference>
<feature type="region of interest" description="Disordered" evidence="1">
    <location>
        <begin position="183"/>
        <end position="204"/>
    </location>
</feature>